<dbReference type="SUPFAM" id="SSF46689">
    <property type="entry name" value="Homeodomain-like"/>
    <property type="match status" value="1"/>
</dbReference>
<keyword evidence="3" id="KW-1185">Reference proteome</keyword>
<evidence type="ECO:0000259" key="1">
    <source>
        <dbReference type="Pfam" id="PF13358"/>
    </source>
</evidence>
<protein>
    <submittedName>
        <fullName evidence="2">Transposase</fullName>
    </submittedName>
</protein>
<dbReference type="InterPro" id="IPR036397">
    <property type="entry name" value="RNaseH_sf"/>
</dbReference>
<name>A0ABQ0JTI2_9BACT</name>
<dbReference type="NCBIfam" id="NF033545">
    <property type="entry name" value="transpos_IS630"/>
    <property type="match status" value="1"/>
</dbReference>
<dbReference type="RefSeq" id="WP_052561596.1">
    <property type="nucleotide sequence ID" value="NZ_BAFN01000001.1"/>
</dbReference>
<proteinExistence type="predicted"/>
<dbReference type="Proteomes" id="UP000032309">
    <property type="component" value="Unassembled WGS sequence"/>
</dbReference>
<dbReference type="PANTHER" id="PTHR30347:SF1">
    <property type="entry name" value="MECHANOSENSITIVE CHANNEL MSCK"/>
    <property type="match status" value="1"/>
</dbReference>
<accession>A0ABQ0JTI2</accession>
<dbReference type="InterPro" id="IPR052702">
    <property type="entry name" value="MscS-like_channel"/>
</dbReference>
<gene>
    <name evidence="2" type="ORF">BROSI_A0243</name>
</gene>
<dbReference type="Pfam" id="PF13358">
    <property type="entry name" value="DDE_3"/>
    <property type="match status" value="1"/>
</dbReference>
<dbReference type="Pfam" id="PF13565">
    <property type="entry name" value="HTH_32"/>
    <property type="match status" value="1"/>
</dbReference>
<dbReference type="PANTHER" id="PTHR30347">
    <property type="entry name" value="POTASSIUM CHANNEL RELATED"/>
    <property type="match status" value="1"/>
</dbReference>
<sequence length="357" mass="40598">MPRKAPIPCYSEKDRQTLAEWANSRSIEWRLVERAKIINMLLDGEQVNKVATALGISQNTVIEWRDRFIANGIKGLYDLPRSGKPPKYDKEFRNQVLKTLELVSPKGQASWDGPSLAKHLGASDDAVWRVLRKEGICLARQRSWCVSTDPEFAPKAANIVGLYLSPPENAIVISVDEKPSIQALERATGYVCTSNRKIVRGLKSAYKRHGILNLFAALNVATGTIHAQTTELKRRVEFLAFMDQLLLDLPDSDKKEIHVILDNYCIHKRNEKWLAVHPNVKFHFTPTSASWLNQVEIWFGILSRKALKNAGFKSIEQLRSAIEAFIEAYQPNAKPFVWRKREVKGSQLRNTIRNLCN</sequence>
<organism evidence="2 3">
    <name type="scientific">Candidatus Brocadia sinica JPN1</name>
    <dbReference type="NCBI Taxonomy" id="1197129"/>
    <lineage>
        <taxon>Bacteria</taxon>
        <taxon>Pseudomonadati</taxon>
        <taxon>Planctomycetota</taxon>
        <taxon>Candidatus Brocadiia</taxon>
        <taxon>Candidatus Brocadiales</taxon>
        <taxon>Candidatus Brocadiaceae</taxon>
        <taxon>Candidatus Brocadia</taxon>
    </lineage>
</organism>
<comment type="caution">
    <text evidence="2">The sequence shown here is derived from an EMBL/GenBank/DDBJ whole genome shotgun (WGS) entry which is preliminary data.</text>
</comment>
<dbReference type="Gene3D" id="3.30.420.10">
    <property type="entry name" value="Ribonuclease H-like superfamily/Ribonuclease H"/>
    <property type="match status" value="1"/>
</dbReference>
<evidence type="ECO:0000313" key="2">
    <source>
        <dbReference type="EMBL" id="GAN31739.1"/>
    </source>
</evidence>
<dbReference type="InterPro" id="IPR047655">
    <property type="entry name" value="Transpos_IS630-like"/>
</dbReference>
<feature type="domain" description="Tc1-like transposase DDE" evidence="1">
    <location>
        <begin position="204"/>
        <end position="319"/>
    </location>
</feature>
<dbReference type="InterPro" id="IPR038717">
    <property type="entry name" value="Tc1-like_DDE_dom"/>
</dbReference>
<reference evidence="3" key="1">
    <citation type="journal article" date="2015" name="Genome Announc.">
        <title>Draft Genome Sequence of an Anaerobic Ammonium-Oxidizing Bacterium, "Candidatus Brocadia sinica".</title>
        <authorList>
            <person name="Oshiki M."/>
            <person name="Shinyako-Hata K."/>
            <person name="Satoh H."/>
            <person name="Okabe S."/>
        </authorList>
    </citation>
    <scope>NUCLEOTIDE SEQUENCE [LARGE SCALE GENOMIC DNA]</scope>
    <source>
        <strain evidence="3">JPN1</strain>
    </source>
</reference>
<dbReference type="InterPro" id="IPR009057">
    <property type="entry name" value="Homeodomain-like_sf"/>
</dbReference>
<dbReference type="EMBL" id="BAFN01000001">
    <property type="protein sequence ID" value="GAN31739.1"/>
    <property type="molecule type" value="Genomic_DNA"/>
</dbReference>
<evidence type="ECO:0000313" key="3">
    <source>
        <dbReference type="Proteomes" id="UP000032309"/>
    </source>
</evidence>